<keyword evidence="2" id="KW-1185">Reference proteome</keyword>
<organism evidence="1 2">
    <name type="scientific">Digitaria exilis</name>
    <dbReference type="NCBI Taxonomy" id="1010633"/>
    <lineage>
        <taxon>Eukaryota</taxon>
        <taxon>Viridiplantae</taxon>
        <taxon>Streptophyta</taxon>
        <taxon>Embryophyta</taxon>
        <taxon>Tracheophyta</taxon>
        <taxon>Spermatophyta</taxon>
        <taxon>Magnoliopsida</taxon>
        <taxon>Liliopsida</taxon>
        <taxon>Poales</taxon>
        <taxon>Poaceae</taxon>
        <taxon>PACMAD clade</taxon>
        <taxon>Panicoideae</taxon>
        <taxon>Panicodae</taxon>
        <taxon>Paniceae</taxon>
        <taxon>Anthephorinae</taxon>
        <taxon>Digitaria</taxon>
    </lineage>
</organism>
<protein>
    <submittedName>
        <fullName evidence="1">Uncharacterized protein</fullName>
    </submittedName>
</protein>
<name>A0A835ATP6_9POAL</name>
<evidence type="ECO:0000313" key="2">
    <source>
        <dbReference type="Proteomes" id="UP000636709"/>
    </source>
</evidence>
<dbReference type="AlphaFoldDB" id="A0A835ATP6"/>
<gene>
    <name evidence="1" type="ORF">HU200_049693</name>
</gene>
<dbReference type="OrthoDB" id="729519at2759"/>
<proteinExistence type="predicted"/>
<comment type="caution">
    <text evidence="1">The sequence shown here is derived from an EMBL/GenBank/DDBJ whole genome shotgun (WGS) entry which is preliminary data.</text>
</comment>
<evidence type="ECO:0000313" key="1">
    <source>
        <dbReference type="EMBL" id="KAF8672479.1"/>
    </source>
</evidence>
<reference evidence="1" key="1">
    <citation type="submission" date="2020-07" db="EMBL/GenBank/DDBJ databases">
        <title>Genome sequence and genetic diversity analysis of an under-domesticated orphan crop, white fonio (Digitaria exilis).</title>
        <authorList>
            <person name="Bennetzen J.L."/>
            <person name="Chen S."/>
            <person name="Ma X."/>
            <person name="Wang X."/>
            <person name="Yssel A.E.J."/>
            <person name="Chaluvadi S.R."/>
            <person name="Johnson M."/>
            <person name="Gangashetty P."/>
            <person name="Hamidou F."/>
            <person name="Sanogo M.D."/>
            <person name="Zwaenepoel A."/>
            <person name="Wallace J."/>
            <person name="Van De Peer Y."/>
            <person name="Van Deynze A."/>
        </authorList>
    </citation>
    <scope>NUCLEOTIDE SEQUENCE</scope>
    <source>
        <tissue evidence="1">Leaves</tissue>
    </source>
</reference>
<accession>A0A835ATP6</accession>
<dbReference type="EMBL" id="JACEFO010002221">
    <property type="protein sequence ID" value="KAF8672479.1"/>
    <property type="molecule type" value="Genomic_DNA"/>
</dbReference>
<dbReference type="Proteomes" id="UP000636709">
    <property type="component" value="Unassembled WGS sequence"/>
</dbReference>
<sequence>MHEYSLHHVPGRPRRVAAALSVYRTRFSGHGKNAQKRKRDEIDWGSGEEGEVYDGAARAASRPAVTQDEDDAMFVGDTARVLHFSSSFGGDG</sequence>